<reference evidence="3" key="1">
    <citation type="submission" date="2016-10" db="EMBL/GenBank/DDBJ databases">
        <authorList>
            <person name="Varghese N."/>
            <person name="Submissions S."/>
        </authorList>
    </citation>
    <scope>NUCLEOTIDE SEQUENCE [LARGE SCALE GENOMIC DNA]</scope>
    <source>
        <strain evidence="3">BS3775</strain>
    </source>
</reference>
<gene>
    <name evidence="2" type="ORF">SAMN04490195_1797</name>
</gene>
<dbReference type="AlphaFoldDB" id="A0A1H1DMU6"/>
<proteinExistence type="predicted"/>
<evidence type="ECO:0000313" key="2">
    <source>
        <dbReference type="EMBL" id="SDQ77538.1"/>
    </source>
</evidence>
<protein>
    <submittedName>
        <fullName evidence="2">Uncharacterized protein</fullName>
    </submittedName>
</protein>
<accession>A0A1H1DMU6</accession>
<organism evidence="2 3">
    <name type="scientific">Pseudomonas moorei</name>
    <dbReference type="NCBI Taxonomy" id="395599"/>
    <lineage>
        <taxon>Bacteria</taxon>
        <taxon>Pseudomonadati</taxon>
        <taxon>Pseudomonadota</taxon>
        <taxon>Gammaproteobacteria</taxon>
        <taxon>Pseudomonadales</taxon>
        <taxon>Pseudomonadaceae</taxon>
        <taxon>Pseudomonas</taxon>
    </lineage>
</organism>
<keyword evidence="3" id="KW-1185">Reference proteome</keyword>
<sequence length="206" mass="22186">MCLFPVLAVKLFLGLGLEAFQGRCDWMGCAVAALGGVTYGSTGCTDAPLRNMGVHIRFCGNGCWRFRPDGESLGKAPSNQGLLPLSFGASPRLGMPSLRSCSVGPPPSAIHGRGRLTRHPCRVAHCAKPALSLSRGQEDQKQKRGGLTSRPDCRVGMPGHSEAPNERGRALWLLSRSSKVTRRQGGTNSRYHRRNGFAHDPNPKTL</sequence>
<evidence type="ECO:0000313" key="3">
    <source>
        <dbReference type="Proteomes" id="UP000199570"/>
    </source>
</evidence>
<dbReference type="EMBL" id="FNKJ01000003">
    <property type="protein sequence ID" value="SDQ77538.1"/>
    <property type="molecule type" value="Genomic_DNA"/>
</dbReference>
<evidence type="ECO:0000256" key="1">
    <source>
        <dbReference type="SAM" id="MobiDB-lite"/>
    </source>
</evidence>
<name>A0A1H1DMU6_9PSED</name>
<dbReference type="Proteomes" id="UP000199570">
    <property type="component" value="Unassembled WGS sequence"/>
</dbReference>
<feature type="region of interest" description="Disordered" evidence="1">
    <location>
        <begin position="132"/>
        <end position="206"/>
    </location>
</feature>